<accession>A0ABW3FQM8</accession>
<dbReference type="Proteomes" id="UP001597018">
    <property type="component" value="Unassembled WGS sequence"/>
</dbReference>
<dbReference type="RefSeq" id="WP_263251933.1">
    <property type="nucleotide sequence ID" value="NZ_BAABLT010000052.1"/>
</dbReference>
<sequence>MTSSAVLHARVRECDRLLPRPGSVPSSTLPTVPWREFCDPSGPWLARCVEEWQERGGFRHRRAGIVLVAFRFGWLACCATVPECHLGAPVPALDDLRVAVTDEGRLAGLRPTAEPLGSPSPQQWWRQVEAAFAPLTEGLHALGGPAPDSHEYWGNPVGLLGAVLWRLDCAGLPGDAVATARALRAATGREHLLDIDAHRVPWARRNTCCQWWRANGTGYCSECVLWNSAARRA</sequence>
<dbReference type="EMBL" id="JBHTIW010000004">
    <property type="protein sequence ID" value="MFD0919908.1"/>
    <property type="molecule type" value="Genomic_DNA"/>
</dbReference>
<evidence type="ECO:0008006" key="3">
    <source>
        <dbReference type="Google" id="ProtNLM"/>
    </source>
</evidence>
<reference evidence="2" key="1">
    <citation type="journal article" date="2019" name="Int. J. Syst. Evol. Microbiol.">
        <title>The Global Catalogue of Microorganisms (GCM) 10K type strain sequencing project: providing services to taxonomists for standard genome sequencing and annotation.</title>
        <authorList>
            <consortium name="The Broad Institute Genomics Platform"/>
            <consortium name="The Broad Institute Genome Sequencing Center for Infectious Disease"/>
            <person name="Wu L."/>
            <person name="Ma J."/>
        </authorList>
    </citation>
    <scope>NUCLEOTIDE SEQUENCE [LARGE SCALE GENOMIC DNA]</scope>
    <source>
        <strain evidence="2">CCUG 56401</strain>
    </source>
</reference>
<keyword evidence="2" id="KW-1185">Reference proteome</keyword>
<protein>
    <recommendedName>
        <fullName evidence="3">FhuF-like iron-sulfur protein</fullName>
    </recommendedName>
</protein>
<comment type="caution">
    <text evidence="1">The sequence shown here is derived from an EMBL/GenBank/DDBJ whole genome shotgun (WGS) entry which is preliminary data.</text>
</comment>
<name>A0ABW3FQM8_9PSEU</name>
<evidence type="ECO:0000313" key="1">
    <source>
        <dbReference type="EMBL" id="MFD0919908.1"/>
    </source>
</evidence>
<proteinExistence type="predicted"/>
<organism evidence="1 2">
    <name type="scientific">Saccharopolyspora rosea</name>
    <dbReference type="NCBI Taxonomy" id="524884"/>
    <lineage>
        <taxon>Bacteria</taxon>
        <taxon>Bacillati</taxon>
        <taxon>Actinomycetota</taxon>
        <taxon>Actinomycetes</taxon>
        <taxon>Pseudonocardiales</taxon>
        <taxon>Pseudonocardiaceae</taxon>
        <taxon>Saccharopolyspora</taxon>
    </lineage>
</organism>
<gene>
    <name evidence="1" type="ORF">ACFQ16_09135</name>
</gene>
<evidence type="ECO:0000313" key="2">
    <source>
        <dbReference type="Proteomes" id="UP001597018"/>
    </source>
</evidence>